<sequence length="41" mass="4268">MFSVFPVIAGGYGYGRQCAGMLLVTTALAFISLTLILALMG</sequence>
<organism evidence="2 3">
    <name type="scientific">Marinobacterium maritimum</name>
    <dbReference type="NCBI Taxonomy" id="500162"/>
    <lineage>
        <taxon>Bacteria</taxon>
        <taxon>Pseudomonadati</taxon>
        <taxon>Pseudomonadota</taxon>
        <taxon>Gammaproteobacteria</taxon>
        <taxon>Oceanospirillales</taxon>
        <taxon>Oceanospirillaceae</taxon>
        <taxon>Marinobacterium</taxon>
    </lineage>
</organism>
<evidence type="ECO:0000313" key="2">
    <source>
        <dbReference type="EMBL" id="GAA0693579.1"/>
    </source>
</evidence>
<reference evidence="3" key="1">
    <citation type="journal article" date="2019" name="Int. J. Syst. Evol. Microbiol.">
        <title>The Global Catalogue of Microorganisms (GCM) 10K type strain sequencing project: providing services to taxonomists for standard genome sequencing and annotation.</title>
        <authorList>
            <consortium name="The Broad Institute Genomics Platform"/>
            <consortium name="The Broad Institute Genome Sequencing Center for Infectious Disease"/>
            <person name="Wu L."/>
            <person name="Ma J."/>
        </authorList>
    </citation>
    <scope>NUCLEOTIDE SEQUENCE [LARGE SCALE GENOMIC DNA]</scope>
    <source>
        <strain evidence="3">JCM 15134</strain>
    </source>
</reference>
<proteinExistence type="predicted"/>
<name>A0ABP3T9S9_9GAMM</name>
<feature type="transmembrane region" description="Helical" evidence="1">
    <location>
        <begin position="20"/>
        <end position="40"/>
    </location>
</feature>
<protein>
    <submittedName>
        <fullName evidence="2">Uncharacterized protein</fullName>
    </submittedName>
</protein>
<comment type="caution">
    <text evidence="2">The sequence shown here is derived from an EMBL/GenBank/DDBJ whole genome shotgun (WGS) entry which is preliminary data.</text>
</comment>
<keyword evidence="1" id="KW-0812">Transmembrane</keyword>
<evidence type="ECO:0000256" key="1">
    <source>
        <dbReference type="SAM" id="Phobius"/>
    </source>
</evidence>
<keyword evidence="1" id="KW-0472">Membrane</keyword>
<accession>A0ABP3T9S9</accession>
<keyword evidence="3" id="KW-1185">Reference proteome</keyword>
<dbReference type="Proteomes" id="UP001499915">
    <property type="component" value="Unassembled WGS sequence"/>
</dbReference>
<dbReference type="EMBL" id="BAAAET010000002">
    <property type="protein sequence ID" value="GAA0693579.1"/>
    <property type="molecule type" value="Genomic_DNA"/>
</dbReference>
<evidence type="ECO:0000313" key="3">
    <source>
        <dbReference type="Proteomes" id="UP001499915"/>
    </source>
</evidence>
<keyword evidence="1" id="KW-1133">Transmembrane helix</keyword>
<gene>
    <name evidence="2" type="ORF">GCM10009104_21170</name>
</gene>